<evidence type="ECO:0000256" key="17">
    <source>
        <dbReference type="ARBA" id="ARBA00049075"/>
    </source>
</evidence>
<dbReference type="Pfam" id="PF09445">
    <property type="entry name" value="Methyltransf_15"/>
    <property type="match status" value="1"/>
</dbReference>
<evidence type="ECO:0000256" key="2">
    <source>
        <dbReference type="ARBA" id="ARBA00004496"/>
    </source>
</evidence>
<comment type="catalytic activity">
    <reaction evidence="16">
        <text>a 5'-end (N(2),N(7)-dimethyl 5'-triphosphoguanosine)-ribonucleoside in snRNA + S-adenosyl-L-methionine = a 5'-end (N(2),N(2),N(7)-trimethyl 5'-triphosphoguanosine)-ribonucleoside in snRNA + S-adenosyl-L-homocysteine + H(+)</text>
        <dbReference type="Rhea" id="RHEA:78479"/>
        <dbReference type="Rhea" id="RHEA-COMP:19087"/>
        <dbReference type="Rhea" id="RHEA-COMP:19089"/>
        <dbReference type="ChEBI" id="CHEBI:15378"/>
        <dbReference type="ChEBI" id="CHEBI:57856"/>
        <dbReference type="ChEBI" id="CHEBI:59789"/>
        <dbReference type="ChEBI" id="CHEBI:167623"/>
        <dbReference type="ChEBI" id="CHEBI:172880"/>
    </reaction>
    <physiologicalReaction direction="left-to-right" evidence="16">
        <dbReference type="Rhea" id="RHEA:78480"/>
    </physiologicalReaction>
</comment>
<comment type="subcellular location">
    <subcellularLocation>
        <location evidence="2">Cytoplasm</location>
    </subcellularLocation>
    <subcellularLocation>
        <location evidence="1">Nucleus</location>
        <location evidence="1">Cajal body</location>
    </subcellularLocation>
    <subcellularLocation>
        <location evidence="3">Nucleus</location>
        <location evidence="3">Nucleolus</location>
    </subcellularLocation>
</comment>
<dbReference type="EMBL" id="CAKOFQ010006827">
    <property type="protein sequence ID" value="CAH1974624.1"/>
    <property type="molecule type" value="Genomic_DNA"/>
</dbReference>
<dbReference type="Proteomes" id="UP001152888">
    <property type="component" value="Unassembled WGS sequence"/>
</dbReference>
<keyword evidence="10" id="KW-0805">Transcription regulation</keyword>
<keyword evidence="7" id="KW-0489">Methyltransferase</keyword>
<comment type="similarity">
    <text evidence="13">Belongs to the methyltransferase superfamily. Trimethylguanosine synthase family.</text>
</comment>
<dbReference type="Gene3D" id="3.40.50.150">
    <property type="entry name" value="Vaccinia Virus protein VP39"/>
    <property type="match status" value="1"/>
</dbReference>
<feature type="compositionally biased region" description="Acidic residues" evidence="23">
    <location>
        <begin position="417"/>
        <end position="433"/>
    </location>
</feature>
<dbReference type="SUPFAM" id="SSF53335">
    <property type="entry name" value="S-adenosyl-L-methionine-dependent methyltransferases"/>
    <property type="match status" value="1"/>
</dbReference>
<evidence type="ECO:0000256" key="4">
    <source>
        <dbReference type="ARBA" id="ARBA00018517"/>
    </source>
</evidence>
<dbReference type="GO" id="GO:0015030">
    <property type="term" value="C:Cajal body"/>
    <property type="evidence" value="ECO:0007669"/>
    <property type="project" value="UniProtKB-SubCell"/>
</dbReference>
<evidence type="ECO:0000256" key="1">
    <source>
        <dbReference type="ARBA" id="ARBA00004408"/>
    </source>
</evidence>
<comment type="subunit">
    <text evidence="20">May form homooligomers. Interacts with CREBBP/CBP, EED/WAIT1, EP300/P300, NCOA6/PRIP, PPARBP/PBP and SMN.</text>
</comment>
<dbReference type="FunFam" id="3.40.50.150:FF:000066">
    <property type="entry name" value="Trimethylguanosine synthase 1"/>
    <property type="match status" value="1"/>
</dbReference>
<keyword evidence="11" id="KW-0804">Transcription</keyword>
<evidence type="ECO:0000256" key="13">
    <source>
        <dbReference type="ARBA" id="ARBA00025783"/>
    </source>
</evidence>
<keyword evidence="6" id="KW-0597">Phosphoprotein</keyword>
<comment type="catalytic activity">
    <reaction evidence="14">
        <text>a 5'-end (N(2),N(7)-dimethyl 5'-triphosphoguanosine)-ribonucleoside in snoRNA + S-adenosyl-L-methionine = a 5'-end (N(2),N(2),N(7)-trimethyl 5'-triphosphoguanosine)-ribonucleoside in snoRNA + S-adenosyl-L-homocysteine + H(+)</text>
        <dbReference type="Rhea" id="RHEA:78507"/>
        <dbReference type="Rhea" id="RHEA-COMP:19088"/>
        <dbReference type="Rhea" id="RHEA-COMP:19090"/>
        <dbReference type="ChEBI" id="CHEBI:15378"/>
        <dbReference type="ChEBI" id="CHEBI:57856"/>
        <dbReference type="ChEBI" id="CHEBI:59789"/>
        <dbReference type="ChEBI" id="CHEBI:167623"/>
        <dbReference type="ChEBI" id="CHEBI:172880"/>
    </reaction>
    <physiologicalReaction direction="left-to-right" evidence="14">
        <dbReference type="Rhea" id="RHEA:78508"/>
    </physiologicalReaction>
</comment>
<evidence type="ECO:0000256" key="22">
    <source>
        <dbReference type="ARBA" id="ARBA00081504"/>
    </source>
</evidence>
<evidence type="ECO:0000256" key="15">
    <source>
        <dbReference type="ARBA" id="ARBA00048740"/>
    </source>
</evidence>
<dbReference type="GO" id="GO:0005730">
    <property type="term" value="C:nucleolus"/>
    <property type="evidence" value="ECO:0007669"/>
    <property type="project" value="UniProtKB-SubCell"/>
</dbReference>
<evidence type="ECO:0000256" key="7">
    <source>
        <dbReference type="ARBA" id="ARBA00022603"/>
    </source>
</evidence>
<comment type="catalytic activity">
    <reaction evidence="17">
        <text>a 5'-end (N(7)-methyl 5'-triphosphoguanosine)-ribonucleoside in snRNA + S-adenosyl-L-methionine = a 5'-end (N(2),N(7)-dimethyl 5'-triphosphoguanosine)-ribonucleoside in snRNA + S-adenosyl-L-homocysteine + H(+)</text>
        <dbReference type="Rhea" id="RHEA:78471"/>
        <dbReference type="Rhea" id="RHEA-COMP:19085"/>
        <dbReference type="Rhea" id="RHEA-COMP:19087"/>
        <dbReference type="ChEBI" id="CHEBI:15378"/>
        <dbReference type="ChEBI" id="CHEBI:57856"/>
        <dbReference type="ChEBI" id="CHEBI:59789"/>
        <dbReference type="ChEBI" id="CHEBI:156461"/>
        <dbReference type="ChEBI" id="CHEBI:172880"/>
    </reaction>
    <physiologicalReaction direction="left-to-right" evidence="17">
        <dbReference type="Rhea" id="RHEA:78472"/>
    </physiologicalReaction>
</comment>
<dbReference type="GO" id="GO:0005737">
    <property type="term" value="C:cytoplasm"/>
    <property type="evidence" value="ECO:0007669"/>
    <property type="project" value="UniProtKB-SubCell"/>
</dbReference>
<evidence type="ECO:0000256" key="5">
    <source>
        <dbReference type="ARBA" id="ARBA00022490"/>
    </source>
</evidence>
<evidence type="ECO:0000313" key="25">
    <source>
        <dbReference type="Proteomes" id="UP001152888"/>
    </source>
</evidence>
<dbReference type="PANTHER" id="PTHR14741:SF32">
    <property type="entry name" value="TRIMETHYLGUANOSINE SYNTHASE"/>
    <property type="match status" value="1"/>
</dbReference>
<gene>
    <name evidence="24" type="ORF">ACAOBT_LOCUS11206</name>
</gene>
<dbReference type="InterPro" id="IPR019012">
    <property type="entry name" value="RNA_cap_Gua-N2-MeTrfase"/>
</dbReference>
<accession>A0A9P0PCS6</accession>
<keyword evidence="5" id="KW-0963">Cytoplasm</keyword>
<evidence type="ECO:0000256" key="18">
    <source>
        <dbReference type="ARBA" id="ARBA00049790"/>
    </source>
</evidence>
<evidence type="ECO:0000256" key="11">
    <source>
        <dbReference type="ARBA" id="ARBA00023163"/>
    </source>
</evidence>
<keyword evidence="12" id="KW-0539">Nucleus</keyword>
<evidence type="ECO:0000256" key="6">
    <source>
        <dbReference type="ARBA" id="ARBA00022553"/>
    </source>
</evidence>
<evidence type="ECO:0000256" key="20">
    <source>
        <dbReference type="ARBA" id="ARBA00064494"/>
    </source>
</evidence>
<dbReference type="PANTHER" id="PTHR14741">
    <property type="entry name" value="S-ADENOSYLMETHIONINE-DEPENDENT METHYLTRANSFERASE RELATED"/>
    <property type="match status" value="1"/>
</dbReference>
<keyword evidence="8" id="KW-0808">Transferase</keyword>
<keyword evidence="25" id="KW-1185">Reference proteome</keyword>
<evidence type="ECO:0000256" key="21">
    <source>
        <dbReference type="ARBA" id="ARBA00079339"/>
    </source>
</evidence>
<reference evidence="24" key="1">
    <citation type="submission" date="2022-03" db="EMBL/GenBank/DDBJ databases">
        <authorList>
            <person name="Sayadi A."/>
        </authorList>
    </citation>
    <scope>NUCLEOTIDE SEQUENCE</scope>
</reference>
<comment type="caution">
    <text evidence="24">The sequence shown here is derived from an EMBL/GenBank/DDBJ whole genome shotgun (WGS) entry which is preliminary data.</text>
</comment>
<evidence type="ECO:0000256" key="3">
    <source>
        <dbReference type="ARBA" id="ARBA00004604"/>
    </source>
</evidence>
<evidence type="ECO:0000256" key="12">
    <source>
        <dbReference type="ARBA" id="ARBA00023242"/>
    </source>
</evidence>
<sequence>MCEHQWDALAEIYLRNQRYIQEIACLCSRVFLRSNKESIQTTPLDDSISEDDAQNEENPDKVDEVKDVPHRTRCVSLKNENEQETTSCYCSASHTDNFSTDEHDSLREGYDPSSTVVRGIQQSDSGADLTEILKYDIEADWQKFWSLNGERLIWESWIEKYSAYINPDYLQYPNQVFGEGNGRIQDTVENPQSKPEKFSFDEKDVNALIKPECSYKKENTHRNLALLRNLSVSDEKLFTEISDGWNPLSPLSVEGETEVERLLSSRCGSHASGSVRTVDSMTNVTRMTVSSIDLSNSTSSSDSFSSVSSISSSVASEEAEEQVEDYQGQWNFLWKKHYEEEYLRQYNKFIKCTDSSTNSEIAEEVLPTIKGDLNIKKCVEVISDISRKVDLKSTKIKSDSLVVNTLSKIFDNLNMSSDEENSEASEQENEEMGSEAAQMEALGLPTSFCKSKNPPSVGKSSVPNKNIDKSDSFNAGRNRVRAAFNILGIEFQEDAEEKMTGRVEYIMKHIRHQNRQLKIRANKRPKHLYFDEDGNALDSKDNADEMLPGILSDDSDNRLSSCDEETILIDVTTSKQDEKTEVSTTSKRKKRKRSKLNLPPEIKENEKLRKYWKRRFSLFSKFDQGIKLDEESWYSVTPELVAKHAAERCRCDLIIDAFCGAGGNAIQFASTCKKVIAIDIDPKKIEMAQNNATVYGVEEKIEFIVGDFFQLAPYLKADVVFLSPPWGGPSYSTTPIYDLETMLQPFPLSKLLEAAREISENVAIFLPRNSNTCSLICAAGPNGKVEIEQDFLNKKLISITAYYSELINQN</sequence>
<name>A0A9P0PCS6_ACAOB</name>
<comment type="catalytic activity">
    <reaction evidence="15">
        <text>a 5'-end (N(7)-methyl 5'-triphosphoguanosine)-ribonucleoside in snoRNA + S-adenosyl-L-methionine = a 5'-end (N(2),N(7)-dimethyl 5'-triphosphoguanosine)-ribonucleoside in snoRNA + S-adenosyl-L-homocysteine + H(+)</text>
        <dbReference type="Rhea" id="RHEA:78475"/>
        <dbReference type="Rhea" id="RHEA-COMP:19086"/>
        <dbReference type="Rhea" id="RHEA-COMP:19088"/>
        <dbReference type="ChEBI" id="CHEBI:15378"/>
        <dbReference type="ChEBI" id="CHEBI:57856"/>
        <dbReference type="ChEBI" id="CHEBI:59789"/>
        <dbReference type="ChEBI" id="CHEBI:156461"/>
        <dbReference type="ChEBI" id="CHEBI:172880"/>
    </reaction>
    <physiologicalReaction direction="left-to-right" evidence="15">
        <dbReference type="Rhea" id="RHEA:78476"/>
    </physiologicalReaction>
</comment>
<evidence type="ECO:0000256" key="23">
    <source>
        <dbReference type="SAM" id="MobiDB-lite"/>
    </source>
</evidence>
<keyword evidence="9" id="KW-0949">S-adenosyl-L-methionine</keyword>
<evidence type="ECO:0000256" key="10">
    <source>
        <dbReference type="ARBA" id="ARBA00023015"/>
    </source>
</evidence>
<feature type="region of interest" description="Disordered" evidence="23">
    <location>
        <begin position="40"/>
        <end position="62"/>
    </location>
</feature>
<dbReference type="InterPro" id="IPR029063">
    <property type="entry name" value="SAM-dependent_MTases_sf"/>
</dbReference>
<dbReference type="CDD" id="cd02440">
    <property type="entry name" value="AdoMet_MTases"/>
    <property type="match status" value="1"/>
</dbReference>
<evidence type="ECO:0000256" key="19">
    <source>
        <dbReference type="ARBA" id="ARBA00057179"/>
    </source>
</evidence>
<organism evidence="24 25">
    <name type="scientific">Acanthoscelides obtectus</name>
    <name type="common">Bean weevil</name>
    <name type="synonym">Bruchus obtectus</name>
    <dbReference type="NCBI Taxonomy" id="200917"/>
    <lineage>
        <taxon>Eukaryota</taxon>
        <taxon>Metazoa</taxon>
        <taxon>Ecdysozoa</taxon>
        <taxon>Arthropoda</taxon>
        <taxon>Hexapoda</taxon>
        <taxon>Insecta</taxon>
        <taxon>Pterygota</taxon>
        <taxon>Neoptera</taxon>
        <taxon>Endopterygota</taxon>
        <taxon>Coleoptera</taxon>
        <taxon>Polyphaga</taxon>
        <taxon>Cucujiformia</taxon>
        <taxon>Chrysomeloidea</taxon>
        <taxon>Chrysomelidae</taxon>
        <taxon>Bruchinae</taxon>
        <taxon>Bruchini</taxon>
        <taxon>Acanthoscelides</taxon>
    </lineage>
</organism>
<evidence type="ECO:0000313" key="24">
    <source>
        <dbReference type="EMBL" id="CAH1974624.1"/>
    </source>
</evidence>
<evidence type="ECO:0000256" key="14">
    <source>
        <dbReference type="ARBA" id="ARBA00047418"/>
    </source>
</evidence>
<comment type="function">
    <text evidence="19">Catalyzes the 2 serial methylation steps for the conversion of the 7-monomethylguanosine (m(7)G) caps of snRNAs and snoRNAs to a 2,2,7-trimethylguanosine (m(2,2,7)G) cap structure. The enzyme is specific for guanine, and N7 methylation must precede N2 methylation. Hypermethylation of the m7G cap of U snRNAs leads to their concentration in nuclear foci, their colocalization with coilin and the formation of canonical Cajal bodies (CBs). Plays a role in transcriptional regulation.</text>
</comment>
<feature type="compositionally biased region" description="Basic residues" evidence="23">
    <location>
        <begin position="586"/>
        <end position="595"/>
    </location>
</feature>
<protein>
    <recommendedName>
        <fullName evidence="4">Trimethylguanosine synthase</fullName>
    </recommendedName>
    <alternativeName>
        <fullName evidence="18">Cap-specific guanine-N(2) methyltransferase</fullName>
    </alternativeName>
    <alternativeName>
        <fullName evidence="21">Nuclear receptor coactivator 6-interacting protein</fullName>
    </alternativeName>
    <alternativeName>
        <fullName evidence="22">PRIP-interacting protein with methyltransferase motif</fullName>
    </alternativeName>
</protein>
<evidence type="ECO:0000256" key="9">
    <source>
        <dbReference type="ARBA" id="ARBA00022691"/>
    </source>
</evidence>
<feature type="region of interest" description="Disordered" evidence="23">
    <location>
        <begin position="578"/>
        <end position="597"/>
    </location>
</feature>
<evidence type="ECO:0000256" key="8">
    <source>
        <dbReference type="ARBA" id="ARBA00022679"/>
    </source>
</evidence>
<feature type="compositionally biased region" description="Polar residues" evidence="23">
    <location>
        <begin position="448"/>
        <end position="464"/>
    </location>
</feature>
<dbReference type="AlphaFoldDB" id="A0A9P0PCS6"/>
<feature type="compositionally biased region" description="Acidic residues" evidence="23">
    <location>
        <begin position="47"/>
        <end position="57"/>
    </location>
</feature>
<dbReference type="OrthoDB" id="194443at2759"/>
<feature type="region of interest" description="Disordered" evidence="23">
    <location>
        <begin position="414"/>
        <end position="473"/>
    </location>
</feature>
<dbReference type="GO" id="GO:0071164">
    <property type="term" value="F:RNA cap trimethylguanosine synthase activity"/>
    <property type="evidence" value="ECO:0007669"/>
    <property type="project" value="TreeGrafter"/>
</dbReference>
<proteinExistence type="inferred from homology"/>
<evidence type="ECO:0000256" key="16">
    <source>
        <dbReference type="ARBA" id="ARBA00048763"/>
    </source>
</evidence>